<gene>
    <name evidence="7" type="ORF">B0A89_08820</name>
</gene>
<evidence type="ECO:0000256" key="1">
    <source>
        <dbReference type="ARBA" id="ARBA00006586"/>
    </source>
</evidence>
<dbReference type="PANTHER" id="PTHR34218">
    <property type="entry name" value="PEPTIDASE S45 PENICILLIN AMIDASE"/>
    <property type="match status" value="1"/>
</dbReference>
<dbReference type="Pfam" id="PF01804">
    <property type="entry name" value="Penicil_amidase"/>
    <property type="match status" value="1"/>
</dbReference>
<organism evidence="7 8">
    <name type="scientific">Paracoccus contaminans</name>
    <dbReference type="NCBI Taxonomy" id="1945662"/>
    <lineage>
        <taxon>Bacteria</taxon>
        <taxon>Pseudomonadati</taxon>
        <taxon>Pseudomonadota</taxon>
        <taxon>Alphaproteobacteria</taxon>
        <taxon>Rhodobacterales</taxon>
        <taxon>Paracoccaceae</taxon>
        <taxon>Paracoccus</taxon>
    </lineage>
</organism>
<feature type="active site" description="Nucleophile" evidence="4">
    <location>
        <position position="327"/>
    </location>
</feature>
<dbReference type="InterPro" id="IPR002692">
    <property type="entry name" value="S45"/>
</dbReference>
<keyword evidence="2" id="KW-0378">Hydrolase</keyword>
<dbReference type="PANTHER" id="PTHR34218:SF4">
    <property type="entry name" value="ACYL-HOMOSERINE LACTONE ACYLASE QUIP"/>
    <property type="match status" value="1"/>
</dbReference>
<dbReference type="STRING" id="1945662.B0A89_08820"/>
<dbReference type="AlphaFoldDB" id="A0A1W6D122"/>
<dbReference type="KEGG" id="pcon:B0A89_08820"/>
<feature type="compositionally biased region" description="Low complexity" evidence="6">
    <location>
        <begin position="248"/>
        <end position="266"/>
    </location>
</feature>
<dbReference type="Gene3D" id="3.60.20.10">
    <property type="entry name" value="Glutamine Phosphoribosylpyrophosphate, subunit 1, domain 1"/>
    <property type="match status" value="1"/>
</dbReference>
<feature type="binding site" evidence="5">
    <location>
        <position position="402"/>
    </location>
    <ligand>
        <name>Ca(2+)</name>
        <dbReference type="ChEBI" id="CHEBI:29108"/>
    </ligand>
</feature>
<dbReference type="InterPro" id="IPR023343">
    <property type="entry name" value="Penicillin_amidase_dom1"/>
</dbReference>
<feature type="binding site" evidence="5">
    <location>
        <position position="399"/>
    </location>
    <ligand>
        <name>Ca(2+)</name>
        <dbReference type="ChEBI" id="CHEBI:29108"/>
    </ligand>
</feature>
<evidence type="ECO:0000256" key="5">
    <source>
        <dbReference type="PIRSR" id="PIRSR001227-2"/>
    </source>
</evidence>
<dbReference type="Gene3D" id="1.10.439.10">
    <property type="entry name" value="Penicillin Amidohydrolase, domain 1"/>
    <property type="match status" value="1"/>
</dbReference>
<reference evidence="7 8" key="1">
    <citation type="submission" date="2017-03" db="EMBL/GenBank/DDBJ databases">
        <title>Genome sequence of Paracoccus contaminans isolated from a water microcosm.</title>
        <authorList>
            <person name="Aurass P."/>
            <person name="Karste S."/>
            <person name="Trost E."/>
            <person name="Glaeser S.P."/>
            <person name="Kaempfer P."/>
            <person name="Flieger A."/>
        </authorList>
    </citation>
    <scope>NUCLEOTIDE SEQUENCE [LARGE SCALE GENOMIC DNA]</scope>
    <source>
        <strain evidence="8">RKI 16-01929T\LMG 29738T\CCM 8701T\CIP 111112T</strain>
    </source>
</reference>
<dbReference type="CDD" id="cd03747">
    <property type="entry name" value="Ntn_PGA_like"/>
    <property type="match status" value="1"/>
</dbReference>
<dbReference type="GO" id="GO:0017000">
    <property type="term" value="P:antibiotic biosynthetic process"/>
    <property type="evidence" value="ECO:0007669"/>
    <property type="project" value="InterPro"/>
</dbReference>
<keyword evidence="8" id="KW-1185">Reference proteome</keyword>
<evidence type="ECO:0000313" key="7">
    <source>
        <dbReference type="EMBL" id="ARJ70832.1"/>
    </source>
</evidence>
<sequence>MLTPGLFGLGLILAGWPACAELPSSVRREQASVAGLEQPAEIIVDQWGVPHIYAGTDRDALFLQGFNAARDRLWQIDLWRKRGLGRLSESFGQSFVAQDRAARMFLYRGDIEKEWAAYGPNGKTYAEAFVAGINAYVQQVLDARQPLPVEFELTGSRPELWSPEDVVRIRSHGLTRNASSEVARARMTCAKGLEADRLRQKLEPEWTPSIPEGLDPCTIPEDVLKDYELATQNVKFEAAKAEGDAAKADAPAPDAAAKPAGGSAPAAAPAQAAGAAAPAADAAPAAAAPAGPAPTHENNQSSGDKRSDADPASFLRVTSANVQEIGSNNWTIAGSRTETGRPMLANDPHRAHGVPSLRYVVHLNGPGMSVIGAGEPALPGISIGHNGKIGFGLTIFAVDQEDLYVYELNPENPNQYRYKDGWADMEVIEDTVAVRDGQPEKVTMKFTRHGPVLKVDEANHRAYAFRSVWFEPGTSAYFGSVDYMGARNWEEFSTAMERFSAPSENQVYADTEGNIGWIVGAMSPLRQNWDGLLPVPGDGRYEWEFLDRKKLPSVYNPPEGFFATANQMNLPEGYPYKENKVGFEWSDPARFDRITEVLSKDDKVSLADSMALQNDDHSMVQRRMVALFKGLTLPDDAAQADRDALALIQGWDGVTAADSAAAAVAEVLLSKHLVKTAGPRLVGDDMAKLLGRGAITSIVDLLDAPDGRLGADPAKARDEILAKALAGAVAEVTEALGPDQKAWRWGDLHKGKFTSSVASLARPGLASQLNVGPLSMGGSAFSPRAASYNDKFEVTSGASFRMVLDVGNWDASRFINTPGQSGDPMSAHYRDLAPLWAAGDYAPLVYSRQAVEAAAEKVISLTPGN</sequence>
<name>A0A1W6D122_9RHOB</name>
<comment type="cofactor">
    <cofactor evidence="5">
        <name>Ca(2+)</name>
        <dbReference type="ChEBI" id="CHEBI:29108"/>
    </cofactor>
    <text evidence="5">Binds 1 Ca(2+) ion per dimer.</text>
</comment>
<keyword evidence="3" id="KW-0865">Zymogen</keyword>
<evidence type="ECO:0000256" key="3">
    <source>
        <dbReference type="ARBA" id="ARBA00023145"/>
    </source>
</evidence>
<dbReference type="GO" id="GO:0046872">
    <property type="term" value="F:metal ion binding"/>
    <property type="evidence" value="ECO:0007669"/>
    <property type="project" value="UniProtKB-KW"/>
</dbReference>
<dbReference type="Gene3D" id="1.10.1400.10">
    <property type="match status" value="1"/>
</dbReference>
<evidence type="ECO:0000313" key="8">
    <source>
        <dbReference type="Proteomes" id="UP000193017"/>
    </source>
</evidence>
<dbReference type="EMBL" id="CP020612">
    <property type="protein sequence ID" value="ARJ70832.1"/>
    <property type="molecule type" value="Genomic_DNA"/>
</dbReference>
<dbReference type="InterPro" id="IPR029055">
    <property type="entry name" value="Ntn_hydrolases_N"/>
</dbReference>
<keyword evidence="5" id="KW-0479">Metal-binding</keyword>
<dbReference type="GO" id="GO:0016811">
    <property type="term" value="F:hydrolase activity, acting on carbon-nitrogen (but not peptide) bonds, in linear amides"/>
    <property type="evidence" value="ECO:0007669"/>
    <property type="project" value="InterPro"/>
</dbReference>
<protein>
    <submittedName>
        <fullName evidence="7">Penicillin acylase family protein</fullName>
    </submittedName>
</protein>
<feature type="region of interest" description="Disordered" evidence="6">
    <location>
        <begin position="245"/>
        <end position="266"/>
    </location>
</feature>
<evidence type="ECO:0000256" key="2">
    <source>
        <dbReference type="ARBA" id="ARBA00022801"/>
    </source>
</evidence>
<dbReference type="InterPro" id="IPR043147">
    <property type="entry name" value="Penicillin_amidase_A-knob"/>
</dbReference>
<dbReference type="RefSeq" id="WP_085378857.1">
    <property type="nucleotide sequence ID" value="NZ_CP020612.1"/>
</dbReference>
<dbReference type="InterPro" id="IPR043146">
    <property type="entry name" value="Penicillin_amidase_N_B-knob"/>
</dbReference>
<feature type="region of interest" description="Disordered" evidence="6">
    <location>
        <begin position="278"/>
        <end position="310"/>
    </location>
</feature>
<feature type="compositionally biased region" description="Low complexity" evidence="6">
    <location>
        <begin position="278"/>
        <end position="294"/>
    </location>
</feature>
<accession>A0A1W6D122</accession>
<dbReference type="SUPFAM" id="SSF56235">
    <property type="entry name" value="N-terminal nucleophile aminohydrolases (Ntn hydrolases)"/>
    <property type="match status" value="1"/>
</dbReference>
<proteinExistence type="inferred from homology"/>
<evidence type="ECO:0000256" key="6">
    <source>
        <dbReference type="SAM" id="MobiDB-lite"/>
    </source>
</evidence>
<dbReference type="InterPro" id="IPR014395">
    <property type="entry name" value="Pen/GL7ACA/AHL_acylase"/>
</dbReference>
<dbReference type="Gene3D" id="2.30.120.10">
    <property type="match status" value="1"/>
</dbReference>
<dbReference type="Proteomes" id="UP000193017">
    <property type="component" value="Chromosome"/>
</dbReference>
<keyword evidence="5" id="KW-0106">Calcium</keyword>
<comment type="similarity">
    <text evidence="1">Belongs to the peptidase S45 family.</text>
</comment>
<evidence type="ECO:0000256" key="4">
    <source>
        <dbReference type="PIRSR" id="PIRSR001227-1"/>
    </source>
</evidence>
<dbReference type="PIRSF" id="PIRSF001227">
    <property type="entry name" value="Pen_acylase"/>
    <property type="match status" value="1"/>
</dbReference>